<dbReference type="VEuPathDB" id="VectorBase:LLONM1_011844"/>
<dbReference type="PROSITE" id="PS50103">
    <property type="entry name" value="ZF_C3H1"/>
    <property type="match status" value="1"/>
</dbReference>
<keyword evidence="10" id="KW-0862">Zinc</keyword>
<accession>A0A7G3ATF1</accession>
<organism evidence="13">
    <name type="scientific">Lutzomyia longipalpis</name>
    <name type="common">Sand fly</name>
    <dbReference type="NCBI Taxonomy" id="7200"/>
    <lineage>
        <taxon>Eukaryota</taxon>
        <taxon>Metazoa</taxon>
        <taxon>Ecdysozoa</taxon>
        <taxon>Arthropoda</taxon>
        <taxon>Hexapoda</taxon>
        <taxon>Insecta</taxon>
        <taxon>Pterygota</taxon>
        <taxon>Neoptera</taxon>
        <taxon>Endopterygota</taxon>
        <taxon>Diptera</taxon>
        <taxon>Nematocera</taxon>
        <taxon>Psychodoidea</taxon>
        <taxon>Psychodidae</taxon>
        <taxon>Lutzomyia</taxon>
        <taxon>Lutzomyia</taxon>
    </lineage>
</organism>
<dbReference type="GO" id="GO:0008270">
    <property type="term" value="F:zinc ion binding"/>
    <property type="evidence" value="ECO:0007669"/>
    <property type="project" value="UniProtKB-KW"/>
</dbReference>
<evidence type="ECO:0000256" key="2">
    <source>
        <dbReference type="ARBA" id="ARBA00004496"/>
    </source>
</evidence>
<dbReference type="Pfam" id="PF07757">
    <property type="entry name" value="AdoMet_MTase"/>
    <property type="match status" value="1"/>
</dbReference>
<protein>
    <recommendedName>
        <fullName evidence="11">tRNA (uracil-O(2)-)-methyltransferase</fullName>
        <ecNumber evidence="11">2.1.1.211</ecNumber>
    </recommendedName>
</protein>
<evidence type="ECO:0000256" key="3">
    <source>
        <dbReference type="ARBA" id="ARBA00009056"/>
    </source>
</evidence>
<dbReference type="PANTHER" id="PTHR21210:SF0">
    <property type="entry name" value="TRNA (URACIL-O(2)-)-METHYLTRANSFERASE-RELATED"/>
    <property type="match status" value="1"/>
</dbReference>
<keyword evidence="6 11" id="KW-0808">Transferase</keyword>
<comment type="catalytic activity">
    <reaction evidence="9 11">
        <text>uridine(44) in tRNA(Ser) + S-adenosyl-L-methionine = 2'-O-methyluridine(44) in tRNA(Ser) + S-adenosyl-L-homocysteine + H(+)</text>
        <dbReference type="Rhea" id="RHEA:43100"/>
        <dbReference type="Rhea" id="RHEA-COMP:10339"/>
        <dbReference type="Rhea" id="RHEA-COMP:10340"/>
        <dbReference type="ChEBI" id="CHEBI:15378"/>
        <dbReference type="ChEBI" id="CHEBI:57856"/>
        <dbReference type="ChEBI" id="CHEBI:59789"/>
        <dbReference type="ChEBI" id="CHEBI:65315"/>
        <dbReference type="ChEBI" id="CHEBI:74478"/>
        <dbReference type="EC" id="2.1.1.211"/>
    </reaction>
</comment>
<dbReference type="GO" id="GO:0030488">
    <property type="term" value="P:tRNA methylation"/>
    <property type="evidence" value="ECO:0007669"/>
    <property type="project" value="UniProtKB-UniRule"/>
</dbReference>
<dbReference type="EMBL" id="GITU01007182">
    <property type="protein sequence ID" value="MBC1175885.1"/>
    <property type="molecule type" value="Transcribed_RNA"/>
</dbReference>
<evidence type="ECO:0000256" key="6">
    <source>
        <dbReference type="ARBA" id="ARBA00022679"/>
    </source>
</evidence>
<keyword evidence="4 11" id="KW-0963">Cytoplasm</keyword>
<comment type="function">
    <text evidence="11">Adenosyl-L-methionine (AdoMet)-dependent tRNA (uracil-O(2)-)-methyltransferase.</text>
</comment>
<evidence type="ECO:0000256" key="5">
    <source>
        <dbReference type="ARBA" id="ARBA00022603"/>
    </source>
</evidence>
<feature type="domain" description="C3H1-type" evidence="12">
    <location>
        <begin position="539"/>
        <end position="569"/>
    </location>
</feature>
<evidence type="ECO:0000256" key="1">
    <source>
        <dbReference type="ARBA" id="ARBA00002778"/>
    </source>
</evidence>
<dbReference type="InterPro" id="IPR011671">
    <property type="entry name" value="tRNA_uracil_MeTrfase"/>
</dbReference>
<dbReference type="PANTHER" id="PTHR21210">
    <property type="entry name" value="TRNA (URACIL-O(2)-)-METHYLTRANSFERASE-RELATED"/>
    <property type="match status" value="1"/>
</dbReference>
<evidence type="ECO:0000259" key="12">
    <source>
        <dbReference type="PROSITE" id="PS50103"/>
    </source>
</evidence>
<feature type="zinc finger region" description="C3H1-type" evidence="10">
    <location>
        <begin position="539"/>
        <end position="569"/>
    </location>
</feature>
<keyword evidence="5 11" id="KW-0489">Methyltransferase</keyword>
<dbReference type="InterPro" id="IPR029063">
    <property type="entry name" value="SAM-dependent_MTases_sf"/>
</dbReference>
<keyword evidence="8 11" id="KW-0819">tRNA processing</keyword>
<evidence type="ECO:0000313" key="13">
    <source>
        <dbReference type="EMBL" id="MBC1175885.1"/>
    </source>
</evidence>
<reference evidence="13" key="1">
    <citation type="journal article" date="2020" name="BMC">
        <title>Leishmania infection induces a limited differential gene expression in the sand fly midgut.</title>
        <authorList>
            <person name="Coutinho-Abreu I.V."/>
            <person name="Serafim T.D."/>
            <person name="Meneses C."/>
            <person name="Kamhawi S."/>
            <person name="Oliveira F."/>
            <person name="Valenzuela J.G."/>
        </authorList>
    </citation>
    <scope>NUCLEOTIDE SEQUENCE</scope>
    <source>
        <strain evidence="13">Jacobina</strain>
        <tissue evidence="13">Midgut</tissue>
    </source>
</reference>
<dbReference type="GO" id="GO:0141101">
    <property type="term" value="F:tRNA(Ser) (uridine(44)-2'-O-)-methyltransferase activity"/>
    <property type="evidence" value="ECO:0007669"/>
    <property type="project" value="UniProtKB-EC"/>
</dbReference>
<comment type="subcellular location">
    <subcellularLocation>
        <location evidence="2 11">Cytoplasm</location>
    </subcellularLocation>
</comment>
<keyword evidence="10" id="KW-0863">Zinc-finger</keyword>
<evidence type="ECO:0000256" key="9">
    <source>
        <dbReference type="ARBA" id="ARBA00047957"/>
    </source>
</evidence>
<evidence type="ECO:0000256" key="7">
    <source>
        <dbReference type="ARBA" id="ARBA00022691"/>
    </source>
</evidence>
<dbReference type="AlphaFoldDB" id="A0A7G3ATF1"/>
<comment type="similarity">
    <text evidence="3 11">Belongs to the TRM44 family.</text>
</comment>
<keyword evidence="10" id="KW-0479">Metal-binding</keyword>
<evidence type="ECO:0000256" key="4">
    <source>
        <dbReference type="ARBA" id="ARBA00022490"/>
    </source>
</evidence>
<dbReference type="EC" id="2.1.1.211" evidence="11"/>
<keyword evidence="7 11" id="KW-0949">S-adenosyl-L-methionine</keyword>
<dbReference type="SUPFAM" id="SSF53335">
    <property type="entry name" value="S-adenosyl-L-methionine-dependent methyltransferases"/>
    <property type="match status" value="1"/>
</dbReference>
<sequence length="570" mass="65905">MNLCERIVKKVPLVVEHQSFWSTILFHAFGQHILNRRISGGVLLGSFEWLPEADNLKNVLPMLQKQKDLTKNGILGCRENFKCMEIIDTEEFQRVDVACLKSCILAFELLGKSRKNPKPFLVVFIDVTAMKASFFTYQHEQQCLILRSGYYLSYNSHHLELGVYSGSELDDGDSWFKFVFSRFVNMMTNPKPTQIRSLSLVGIEPYSRKYQQLKEKYAEDLVKGWLEVTDPQKYVFEDIAIAAYLLVLWEMERKRLEITTFQSFIDVGCGNGLLVYILTSEGHPGMGIDLRKRNIWEKFPSNIRLTEKTLNPKESNELEPTDWIIGNHSDEMSPWIPVLAAKNSPNCRFFLLPCCAYEFSGMKFQRRDCKLSVYQDFLKYTERISEICGISTQRDRLRIPSTKRVCIVGYARDHFDAEDLGKFIENESCGKFQARESVEKVRNCTQLPKNITKQIVEIAFRELLNTSSGQSDPERGSENWNAGGVIDLPELAEKIPQDLLTALKAELVQSQVKIRDPRKVTEDKRNPKIEEILVKLAKKFKEKDCWFFVNHPNGCPLANEDCTYRHEHEK</sequence>
<proteinExistence type="inferred from homology"/>
<dbReference type="InterPro" id="IPR000571">
    <property type="entry name" value="Znf_CCCH"/>
</dbReference>
<comment type="function">
    <text evidence="1">Probable adenosyl-L-methionine (AdoMet)-dependent tRNA (uracil-O(2)-)-methyltransferase.</text>
</comment>
<evidence type="ECO:0000256" key="11">
    <source>
        <dbReference type="RuleBase" id="RU368004"/>
    </source>
</evidence>
<evidence type="ECO:0000256" key="8">
    <source>
        <dbReference type="ARBA" id="ARBA00022694"/>
    </source>
</evidence>
<evidence type="ECO:0000256" key="10">
    <source>
        <dbReference type="PROSITE-ProRule" id="PRU00723"/>
    </source>
</evidence>
<dbReference type="GO" id="GO:0005737">
    <property type="term" value="C:cytoplasm"/>
    <property type="evidence" value="ECO:0007669"/>
    <property type="project" value="UniProtKB-SubCell"/>
</dbReference>
<name>A0A7G3ATF1_LUTLO</name>